<comment type="caution">
    <text evidence="1">The sequence shown here is derived from an EMBL/GenBank/DDBJ whole genome shotgun (WGS) entry which is preliminary data.</text>
</comment>
<protein>
    <submittedName>
        <fullName evidence="1">Uncharacterized protein</fullName>
    </submittedName>
</protein>
<organism evidence="1 2">
    <name type="scientific">Limnospira platensis NIES-46</name>
    <dbReference type="NCBI Taxonomy" id="1236695"/>
    <lineage>
        <taxon>Bacteria</taxon>
        <taxon>Bacillati</taxon>
        <taxon>Cyanobacteriota</taxon>
        <taxon>Cyanophyceae</taxon>
        <taxon>Oscillatoriophycideae</taxon>
        <taxon>Oscillatoriales</taxon>
        <taxon>Sirenicapillariaceae</taxon>
        <taxon>Limnospira</taxon>
    </lineage>
</organism>
<evidence type="ECO:0000313" key="1">
    <source>
        <dbReference type="EMBL" id="GCE95157.1"/>
    </source>
</evidence>
<reference evidence="1 2" key="1">
    <citation type="journal article" date="2019" name="J Genomics">
        <title>The Draft Genome of a Hydrogen-producing Cyanobacterium, Arthrospira platensis NIES-46.</title>
        <authorList>
            <person name="Suzuki S."/>
            <person name="Yamaguchi H."/>
            <person name="Kawachi M."/>
        </authorList>
    </citation>
    <scope>NUCLEOTIDE SEQUENCE [LARGE SCALE GENOMIC DNA]</scope>
    <source>
        <strain evidence="1 2">NIES-46</strain>
    </source>
</reference>
<sequence length="179" mass="19061">MICKRCWVPLRFSQPTLLGSATLLPTYLGVGFRYASPNLLSQPTWVLGFATLHPTYLGVGFRCTSPNLLSQPALLGFAALLPTYSPNLLCWVSLRFSQPTLPTCSVGFRCASPNLLSTLPTYLGVGFRCASPNLLSQTALLGFAALLPTYSPNLLATLLVFGGAGGGVVSNGKNIDHVR</sequence>
<gene>
    <name evidence="1" type="ORF">NIES46_32190</name>
</gene>
<evidence type="ECO:0000313" key="2">
    <source>
        <dbReference type="Proteomes" id="UP000326169"/>
    </source>
</evidence>
<keyword evidence="2" id="KW-1185">Reference proteome</keyword>
<dbReference type="Proteomes" id="UP000326169">
    <property type="component" value="Unassembled WGS sequence"/>
</dbReference>
<proteinExistence type="predicted"/>
<name>A0A5M3T8F4_LIMPL</name>
<dbReference type="EMBL" id="BIMW01000124">
    <property type="protein sequence ID" value="GCE95157.1"/>
    <property type="molecule type" value="Genomic_DNA"/>
</dbReference>
<accession>A0A5M3T8F4</accession>